<name>A0ACC2RWR7_9FUNG</name>
<dbReference type="EMBL" id="QTSX02006445">
    <property type="protein sequence ID" value="KAJ9054443.1"/>
    <property type="molecule type" value="Genomic_DNA"/>
</dbReference>
<gene>
    <name evidence="1" type="ORF">DSO57_1014466</name>
</gene>
<reference evidence="1" key="1">
    <citation type="submission" date="2022-04" db="EMBL/GenBank/DDBJ databases">
        <title>Genome of the entomopathogenic fungus Entomophthora muscae.</title>
        <authorList>
            <person name="Elya C."/>
            <person name="Lovett B.R."/>
            <person name="Lee E."/>
            <person name="Macias A.M."/>
            <person name="Hajek A.E."/>
            <person name="De Bivort B.L."/>
            <person name="Kasson M.T."/>
            <person name="De Fine Licht H.H."/>
            <person name="Stajich J.E."/>
        </authorList>
    </citation>
    <scope>NUCLEOTIDE SEQUENCE</scope>
    <source>
        <strain evidence="1">Berkeley</strain>
    </source>
</reference>
<dbReference type="Proteomes" id="UP001165960">
    <property type="component" value="Unassembled WGS sequence"/>
</dbReference>
<sequence>MLPTRLLPVAKPLYAVSFQHRVFIVAKSALACTTASMETVIVPSKYNSSTHEEHHNKPPSSSHPPSSPGSSSSGEDSKPRPDYFPGFCHAPAGPWNPFVAHNIFNVDGRFEVPSSLLNYSPTMSVKGELTMVANGYIYSSSKANQSFTGRHYTCEGCSGPVWLNPAHWGWGASYQGQVHLGRPVLP</sequence>
<accession>A0ACC2RWR7</accession>
<evidence type="ECO:0000313" key="1">
    <source>
        <dbReference type="EMBL" id="KAJ9054443.1"/>
    </source>
</evidence>
<proteinExistence type="predicted"/>
<comment type="caution">
    <text evidence="1">The sequence shown here is derived from an EMBL/GenBank/DDBJ whole genome shotgun (WGS) entry which is preliminary data.</text>
</comment>
<evidence type="ECO:0000313" key="2">
    <source>
        <dbReference type="Proteomes" id="UP001165960"/>
    </source>
</evidence>
<keyword evidence="2" id="KW-1185">Reference proteome</keyword>
<organism evidence="1 2">
    <name type="scientific">Entomophthora muscae</name>
    <dbReference type="NCBI Taxonomy" id="34485"/>
    <lineage>
        <taxon>Eukaryota</taxon>
        <taxon>Fungi</taxon>
        <taxon>Fungi incertae sedis</taxon>
        <taxon>Zoopagomycota</taxon>
        <taxon>Entomophthoromycotina</taxon>
        <taxon>Entomophthoromycetes</taxon>
        <taxon>Entomophthorales</taxon>
        <taxon>Entomophthoraceae</taxon>
        <taxon>Entomophthora</taxon>
    </lineage>
</organism>
<protein>
    <submittedName>
        <fullName evidence="1">Uncharacterized protein</fullName>
    </submittedName>
</protein>